<reference evidence="2 3" key="1">
    <citation type="journal article" date="2007" name="Genome Biol.">
        <title>Characterization and modeling of the Haemophilus influenzae core and supragenomes based on the complete genomic sequences of Rd and 12 clinical nontypeable strains.</title>
        <authorList>
            <person name="Hogg J.S."/>
            <person name="Hu F.Z."/>
            <person name="Janto B."/>
            <person name="Boissy R."/>
            <person name="Hayes J."/>
            <person name="Keefe R."/>
            <person name="Post J.C."/>
            <person name="Ehrlich G.D."/>
        </authorList>
    </citation>
    <scope>NUCLEOTIDE SEQUENCE [LARGE SCALE GENOMIC DNA]</scope>
    <source>
        <strain evidence="2 3">22.4-21</strain>
    </source>
</reference>
<dbReference type="AlphaFoldDB" id="A4NZW8"/>
<evidence type="ECO:0000313" key="3">
    <source>
        <dbReference type="Proteomes" id="UP000005596"/>
    </source>
</evidence>
<dbReference type="GO" id="GO:0005886">
    <property type="term" value="C:plasma membrane"/>
    <property type="evidence" value="ECO:0007669"/>
    <property type="project" value="TreeGrafter"/>
</dbReference>
<dbReference type="PANTHER" id="PTHR39342">
    <property type="entry name" value="UPF0283 MEMBRANE PROTEIN YCJF"/>
    <property type="match status" value="1"/>
</dbReference>
<gene>
    <name evidence="2" type="ORF">CGSHiR3021_00982</name>
</gene>
<organism evidence="2 3">
    <name type="scientific">Haemophilus influenzae 22.4-21</name>
    <dbReference type="NCBI Taxonomy" id="375063"/>
    <lineage>
        <taxon>Bacteria</taxon>
        <taxon>Pseudomonadati</taxon>
        <taxon>Pseudomonadota</taxon>
        <taxon>Gammaproteobacteria</taxon>
        <taxon>Pasteurellales</taxon>
        <taxon>Pasteurellaceae</taxon>
        <taxon>Haemophilus</taxon>
    </lineage>
</organism>
<dbReference type="InterPro" id="IPR006507">
    <property type="entry name" value="UPF0283"/>
</dbReference>
<keyword evidence="1" id="KW-0812">Transmembrane</keyword>
<keyword evidence="1" id="KW-1133">Transmembrane helix</keyword>
<dbReference type="Proteomes" id="UP000005596">
    <property type="component" value="Unassembled WGS sequence"/>
</dbReference>
<sequence>MEKQIFEHSVNVEEEHYQPKQEFHNMEAKLDEVLDGELLDAQLEQALKPKSSFRKTLLKFTALLFGLATVAQSMQWIWDSYQQHQWIYLAFALVSLIIIFIGD</sequence>
<proteinExistence type="predicted"/>
<keyword evidence="1" id="KW-0472">Membrane</keyword>
<feature type="transmembrane region" description="Helical" evidence="1">
    <location>
        <begin position="57"/>
        <end position="78"/>
    </location>
</feature>
<dbReference type="PANTHER" id="PTHR39342:SF1">
    <property type="entry name" value="UPF0283 MEMBRANE PROTEIN YCJF"/>
    <property type="match status" value="1"/>
</dbReference>
<dbReference type="EMBL" id="AAZJ01000010">
    <property type="protein sequence ID" value="EDK13293.1"/>
    <property type="molecule type" value="Genomic_DNA"/>
</dbReference>
<accession>A4NZW8</accession>
<name>A4NZW8_HAEIF</name>
<evidence type="ECO:0000313" key="2">
    <source>
        <dbReference type="EMBL" id="EDK13293.1"/>
    </source>
</evidence>
<evidence type="ECO:0000256" key="1">
    <source>
        <dbReference type="SAM" id="Phobius"/>
    </source>
</evidence>
<feature type="transmembrane region" description="Helical" evidence="1">
    <location>
        <begin position="84"/>
        <end position="102"/>
    </location>
</feature>
<protein>
    <submittedName>
        <fullName evidence="2">Uncharacterized protein</fullName>
    </submittedName>
</protein>
<dbReference type="BioCyc" id="HINF375063:G119K-1684-MONOMER"/>